<feature type="transmembrane region" description="Helical" evidence="8">
    <location>
        <begin position="56"/>
        <end position="76"/>
    </location>
</feature>
<dbReference type="Proteomes" id="UP000054740">
    <property type="component" value="Unassembled WGS sequence"/>
</dbReference>
<dbReference type="PANTHER" id="PTHR32507">
    <property type="entry name" value="NA(+)/H(+) ANTIPORTER 1"/>
    <property type="match status" value="1"/>
</dbReference>
<keyword evidence="4 8" id="KW-0812">Transmembrane</keyword>
<keyword evidence="2" id="KW-0813">Transport</keyword>
<feature type="transmembrane region" description="Helical" evidence="8">
    <location>
        <begin position="365"/>
        <end position="388"/>
    </location>
</feature>
<evidence type="ECO:0000256" key="3">
    <source>
        <dbReference type="ARBA" id="ARBA00022449"/>
    </source>
</evidence>
<feature type="transmembrane region" description="Helical" evidence="8">
    <location>
        <begin position="88"/>
        <end position="109"/>
    </location>
</feature>
<dbReference type="PANTHER" id="PTHR32507:SF8">
    <property type="entry name" value="CNH1P"/>
    <property type="match status" value="1"/>
</dbReference>
<feature type="transmembrane region" description="Helical" evidence="8">
    <location>
        <begin position="149"/>
        <end position="172"/>
    </location>
</feature>
<evidence type="ECO:0000256" key="7">
    <source>
        <dbReference type="ARBA" id="ARBA00023136"/>
    </source>
</evidence>
<evidence type="ECO:0000313" key="10">
    <source>
        <dbReference type="EMBL" id="SAL57864.1"/>
    </source>
</evidence>
<protein>
    <submittedName>
        <fullName evidence="10">Sodium/hydrogen exchanger</fullName>
    </submittedName>
</protein>
<keyword evidence="3" id="KW-0050">Antiport</keyword>
<comment type="subcellular location">
    <subcellularLocation>
        <location evidence="1">Cell membrane</location>
        <topology evidence="1">Multi-pass membrane protein</topology>
    </subcellularLocation>
</comment>
<evidence type="ECO:0000256" key="6">
    <source>
        <dbReference type="ARBA" id="ARBA00023065"/>
    </source>
</evidence>
<dbReference type="GO" id="GO:0005886">
    <property type="term" value="C:plasma membrane"/>
    <property type="evidence" value="ECO:0007669"/>
    <property type="project" value="UniProtKB-SubCell"/>
</dbReference>
<feature type="transmembrane region" description="Helical" evidence="8">
    <location>
        <begin position="302"/>
        <end position="325"/>
    </location>
</feature>
<feature type="transmembrane region" description="Helical" evidence="8">
    <location>
        <begin position="222"/>
        <end position="239"/>
    </location>
</feature>
<evidence type="ECO:0000256" key="2">
    <source>
        <dbReference type="ARBA" id="ARBA00022448"/>
    </source>
</evidence>
<feature type="transmembrane region" description="Helical" evidence="8">
    <location>
        <begin position="115"/>
        <end position="137"/>
    </location>
</feature>
<evidence type="ECO:0000256" key="8">
    <source>
        <dbReference type="SAM" id="Phobius"/>
    </source>
</evidence>
<evidence type="ECO:0000256" key="1">
    <source>
        <dbReference type="ARBA" id="ARBA00004651"/>
    </source>
</evidence>
<name>A0A158IMR7_CABCO</name>
<evidence type="ECO:0000313" key="11">
    <source>
        <dbReference type="Proteomes" id="UP000054740"/>
    </source>
</evidence>
<keyword evidence="11" id="KW-1185">Reference proteome</keyword>
<evidence type="ECO:0000256" key="5">
    <source>
        <dbReference type="ARBA" id="ARBA00022989"/>
    </source>
</evidence>
<feature type="transmembrane region" description="Helical" evidence="8">
    <location>
        <begin position="278"/>
        <end position="296"/>
    </location>
</feature>
<dbReference type="Pfam" id="PF00999">
    <property type="entry name" value="Na_H_Exchanger"/>
    <property type="match status" value="1"/>
</dbReference>
<feature type="transmembrane region" description="Helical" evidence="8">
    <location>
        <begin position="332"/>
        <end position="353"/>
    </location>
</feature>
<evidence type="ECO:0000256" key="4">
    <source>
        <dbReference type="ARBA" id="ARBA00022692"/>
    </source>
</evidence>
<keyword evidence="6" id="KW-0406">Ion transport</keyword>
<dbReference type="RefSeq" id="WP_053568170.1">
    <property type="nucleotide sequence ID" value="NZ_FCNY02000014.1"/>
</dbReference>
<gene>
    <name evidence="10" type="ORF">AWB70_05118</name>
</gene>
<dbReference type="GO" id="GO:0015297">
    <property type="term" value="F:antiporter activity"/>
    <property type="evidence" value="ECO:0007669"/>
    <property type="project" value="UniProtKB-KW"/>
</dbReference>
<sequence>MLIIAAFISTVFLYSLMSRVLERTVLTAPMLFTALGALMSLSHEALNELALDRKDLLLVAELGLVMTLFADASRVSPGMLKGETNLPARLLSTGMLLTIALGVLCAMVVPGTLSWWEAGILAAILAPTDAGLGQVIVNSPRVPPRIRQALNVEAGLNDGLSVPFLMFFIALAEAHETSRGGALLTRFLIEQLGYGALIGLGIGLLGGWLLGLTQRKQWMAEAAAQLGVVALPLGCVVASEATHASMFIAAFVAGFATQAGFGQVGKHSLGFAEDWGQFFNYFVFFIFGLLVTQVWTQFSLAIVAYGVLSLTLIRVIPVAIALWGTGLSRPSVLFMGWFGPRGLASIVLGLVYLDGGTALPGEPTIKLVVMATILLSIFAHGVTALPAIGKYVDAIGPLGDDAPEHRHDVLGGAADTSAERA</sequence>
<accession>A0A158IMR7</accession>
<dbReference type="AlphaFoldDB" id="A0A158IMR7"/>
<dbReference type="EMBL" id="FCNY02000014">
    <property type="protein sequence ID" value="SAL57864.1"/>
    <property type="molecule type" value="Genomic_DNA"/>
</dbReference>
<feature type="transmembrane region" description="Helical" evidence="8">
    <location>
        <begin position="245"/>
        <end position="266"/>
    </location>
</feature>
<keyword evidence="5 8" id="KW-1133">Transmembrane helix</keyword>
<reference evidence="11" key="1">
    <citation type="submission" date="2016-01" db="EMBL/GenBank/DDBJ databases">
        <authorList>
            <person name="Peeters C."/>
        </authorList>
    </citation>
    <scope>NUCLEOTIDE SEQUENCE [LARGE SCALE GENOMIC DNA]</scope>
</reference>
<organism evidence="10 11">
    <name type="scientific">Caballeronia cordobensis</name>
    <name type="common">Burkholderia cordobensis</name>
    <dbReference type="NCBI Taxonomy" id="1353886"/>
    <lineage>
        <taxon>Bacteria</taxon>
        <taxon>Pseudomonadati</taxon>
        <taxon>Pseudomonadota</taxon>
        <taxon>Betaproteobacteria</taxon>
        <taxon>Burkholderiales</taxon>
        <taxon>Burkholderiaceae</taxon>
        <taxon>Caballeronia</taxon>
    </lineage>
</organism>
<keyword evidence="7 8" id="KW-0472">Membrane</keyword>
<feature type="transmembrane region" description="Helical" evidence="8">
    <location>
        <begin position="192"/>
        <end position="210"/>
    </location>
</feature>
<dbReference type="InterPro" id="IPR006153">
    <property type="entry name" value="Cation/H_exchanger_TM"/>
</dbReference>
<dbReference type="GO" id="GO:1902600">
    <property type="term" value="P:proton transmembrane transport"/>
    <property type="evidence" value="ECO:0007669"/>
    <property type="project" value="InterPro"/>
</dbReference>
<proteinExistence type="predicted"/>
<evidence type="ECO:0000259" key="9">
    <source>
        <dbReference type="Pfam" id="PF00999"/>
    </source>
</evidence>
<feature type="domain" description="Cation/H+ exchanger transmembrane" evidence="9">
    <location>
        <begin position="11"/>
        <end position="384"/>
    </location>
</feature>